<accession>A0ABV0V692</accession>
<dbReference type="EMBL" id="JAHRIQ010096004">
    <property type="protein sequence ID" value="MEQ2252874.1"/>
    <property type="molecule type" value="Genomic_DNA"/>
</dbReference>
<proteinExistence type="predicted"/>
<dbReference type="Proteomes" id="UP001482620">
    <property type="component" value="Unassembled WGS sequence"/>
</dbReference>
<evidence type="ECO:0000313" key="2">
    <source>
        <dbReference type="Proteomes" id="UP001482620"/>
    </source>
</evidence>
<evidence type="ECO:0000313" key="1">
    <source>
        <dbReference type="EMBL" id="MEQ2252874.1"/>
    </source>
</evidence>
<comment type="caution">
    <text evidence="1">The sequence shown here is derived from an EMBL/GenBank/DDBJ whole genome shotgun (WGS) entry which is preliminary data.</text>
</comment>
<organism evidence="1 2">
    <name type="scientific">Ilyodon furcidens</name>
    <name type="common">goldbreast splitfin</name>
    <dbReference type="NCBI Taxonomy" id="33524"/>
    <lineage>
        <taxon>Eukaryota</taxon>
        <taxon>Metazoa</taxon>
        <taxon>Chordata</taxon>
        <taxon>Craniata</taxon>
        <taxon>Vertebrata</taxon>
        <taxon>Euteleostomi</taxon>
        <taxon>Actinopterygii</taxon>
        <taxon>Neopterygii</taxon>
        <taxon>Teleostei</taxon>
        <taxon>Neoteleostei</taxon>
        <taxon>Acanthomorphata</taxon>
        <taxon>Ovalentaria</taxon>
        <taxon>Atherinomorphae</taxon>
        <taxon>Cyprinodontiformes</taxon>
        <taxon>Goodeidae</taxon>
        <taxon>Ilyodon</taxon>
    </lineage>
</organism>
<keyword evidence="2" id="KW-1185">Reference proteome</keyword>
<protein>
    <submittedName>
        <fullName evidence="1">Uncharacterized protein</fullName>
    </submittedName>
</protein>
<sequence>MSPWSACFPIHLQLCNPLIPGKLAAPHLQTRLEPVPLSRISPADTVKEAAMLRFNSLKGSPSTVLEPVKAASIDHANWPSLSERVKTDLVSTGP</sequence>
<name>A0ABV0V692_9TELE</name>
<reference evidence="1 2" key="1">
    <citation type="submission" date="2021-06" db="EMBL/GenBank/DDBJ databases">
        <authorList>
            <person name="Palmer J.M."/>
        </authorList>
    </citation>
    <scope>NUCLEOTIDE SEQUENCE [LARGE SCALE GENOMIC DNA]</scope>
    <source>
        <strain evidence="2">if_2019</strain>
        <tissue evidence="1">Muscle</tissue>
    </source>
</reference>
<gene>
    <name evidence="1" type="ORF">ILYODFUR_026339</name>
</gene>